<dbReference type="Pfam" id="PF14303">
    <property type="entry name" value="NAM-associated"/>
    <property type="match status" value="1"/>
</dbReference>
<dbReference type="InterPro" id="IPR029466">
    <property type="entry name" value="NAM-associated_C"/>
</dbReference>
<dbReference type="STRING" id="74649.A0A2P6PXJ6"/>
<name>A0A2P6PXJ6_ROSCH</name>
<evidence type="ECO:0000313" key="5">
    <source>
        <dbReference type="Proteomes" id="UP000238479"/>
    </source>
</evidence>
<feature type="compositionally biased region" description="Gly residues" evidence="2">
    <location>
        <begin position="258"/>
        <end position="273"/>
    </location>
</feature>
<dbReference type="OMA" id="ACERRKW"/>
<evidence type="ECO:0000313" key="4">
    <source>
        <dbReference type="EMBL" id="PRQ26658.1"/>
    </source>
</evidence>
<proteinExistence type="predicted"/>
<keyword evidence="5" id="KW-1185">Reference proteome</keyword>
<dbReference type="Proteomes" id="UP000238479">
    <property type="component" value="Chromosome 6"/>
</dbReference>
<organism evidence="4 5">
    <name type="scientific">Rosa chinensis</name>
    <name type="common">China rose</name>
    <dbReference type="NCBI Taxonomy" id="74649"/>
    <lineage>
        <taxon>Eukaryota</taxon>
        <taxon>Viridiplantae</taxon>
        <taxon>Streptophyta</taxon>
        <taxon>Embryophyta</taxon>
        <taxon>Tracheophyta</taxon>
        <taxon>Spermatophyta</taxon>
        <taxon>Magnoliopsida</taxon>
        <taxon>eudicotyledons</taxon>
        <taxon>Gunneridae</taxon>
        <taxon>Pentapetalae</taxon>
        <taxon>rosids</taxon>
        <taxon>fabids</taxon>
        <taxon>Rosales</taxon>
        <taxon>Rosaceae</taxon>
        <taxon>Rosoideae</taxon>
        <taxon>Rosoideae incertae sedis</taxon>
        <taxon>Rosa</taxon>
    </lineage>
</organism>
<evidence type="ECO:0000256" key="1">
    <source>
        <dbReference type="SAM" id="Coils"/>
    </source>
</evidence>
<feature type="domain" description="No apical meristem-associated C-terminal" evidence="3">
    <location>
        <begin position="20"/>
        <end position="187"/>
    </location>
</feature>
<keyword evidence="1" id="KW-0175">Coiled coil</keyword>
<evidence type="ECO:0000256" key="2">
    <source>
        <dbReference type="SAM" id="MobiDB-lite"/>
    </source>
</evidence>
<sequence length="284" mass="31485">MVLYAQAKQHLLDDPNYTKKKLQFDHVWPILKDAEKWTDNGRSSTKPRQKNYSSEGYESTSRTSQSSGTLPFDIDLNADEDEQELFSDELASPHRPIGVKKANLKRKELNEKSKIAQQVKESNQELKELLEKSLLERNVFSSKHEEYASQTFAIQRQREESKIMLTSLDSITDPEGREYLRMKKNEIMERRARESQLQQSPATFGYGNFGYGQHYGGGSGGYGQHYGGTAGYGEIPHYGGSGGSGTSGAHAGVQQFGGSSGSNTHGGYGGMPEHGGSNDSLPEY</sequence>
<protein>
    <submittedName>
        <fullName evidence="4">Putative No apical meristem-associated domain-containing protein</fullName>
    </submittedName>
</protein>
<feature type="coiled-coil region" evidence="1">
    <location>
        <begin position="99"/>
        <end position="136"/>
    </location>
</feature>
<feature type="region of interest" description="Disordered" evidence="2">
    <location>
        <begin position="242"/>
        <end position="284"/>
    </location>
</feature>
<feature type="region of interest" description="Disordered" evidence="2">
    <location>
        <begin position="37"/>
        <end position="74"/>
    </location>
</feature>
<dbReference type="Gramene" id="PRQ26658">
    <property type="protein sequence ID" value="PRQ26658"/>
    <property type="gene ID" value="RchiOBHm_Chr6g0296991"/>
</dbReference>
<evidence type="ECO:0000259" key="3">
    <source>
        <dbReference type="Pfam" id="PF14303"/>
    </source>
</evidence>
<reference evidence="4 5" key="1">
    <citation type="journal article" date="2018" name="Nat. Genet.">
        <title>The Rosa genome provides new insights in the design of modern roses.</title>
        <authorList>
            <person name="Bendahmane M."/>
        </authorList>
    </citation>
    <scope>NUCLEOTIDE SEQUENCE [LARGE SCALE GENOMIC DNA]</scope>
    <source>
        <strain evidence="5">cv. Old Blush</strain>
    </source>
</reference>
<gene>
    <name evidence="4" type="ORF">RchiOBHm_Chr6g0296991</name>
</gene>
<comment type="caution">
    <text evidence="4">The sequence shown here is derived from an EMBL/GenBank/DDBJ whole genome shotgun (WGS) entry which is preliminary data.</text>
</comment>
<dbReference type="AlphaFoldDB" id="A0A2P6PXJ6"/>
<accession>A0A2P6PXJ6</accession>
<dbReference type="EMBL" id="PDCK01000044">
    <property type="protein sequence ID" value="PRQ26658.1"/>
    <property type="molecule type" value="Genomic_DNA"/>
</dbReference>
<feature type="compositionally biased region" description="Polar residues" evidence="2">
    <location>
        <begin position="40"/>
        <end position="69"/>
    </location>
</feature>